<sequence>MSATPSTGAVWAWTAAMLVAATTATAQSNATMPPTEVPTSTVTPSPVPPTPRLGDPAVSKIDDSGRLQLFFAPSCRAFDVAFRKAVGVSVTCVDSASSIPQTEWTTLIKDYVILNIPTGVRVTITESDDVALGRLSITPMIKKSPLPVIAFEPTTFKQLSGLGRLFIQNVHLANPKVTMAIHMRLSEL</sequence>
<feature type="signal peptide" evidence="2">
    <location>
        <begin position="1"/>
        <end position="26"/>
    </location>
</feature>
<feature type="chain" id="PRO_5042125310" evidence="2">
    <location>
        <begin position="27"/>
        <end position="188"/>
    </location>
</feature>
<dbReference type="EMBL" id="JAKCXM010000217">
    <property type="protein sequence ID" value="KAJ0398412.1"/>
    <property type="molecule type" value="Genomic_DNA"/>
</dbReference>
<evidence type="ECO:0000313" key="3">
    <source>
        <dbReference type="EMBL" id="KAJ0398412.1"/>
    </source>
</evidence>
<feature type="region of interest" description="Disordered" evidence="1">
    <location>
        <begin position="29"/>
        <end position="51"/>
    </location>
</feature>
<organism evidence="3 4">
    <name type="scientific">Pythium insidiosum</name>
    <name type="common">Pythiosis disease agent</name>
    <dbReference type="NCBI Taxonomy" id="114742"/>
    <lineage>
        <taxon>Eukaryota</taxon>
        <taxon>Sar</taxon>
        <taxon>Stramenopiles</taxon>
        <taxon>Oomycota</taxon>
        <taxon>Peronosporomycetes</taxon>
        <taxon>Pythiales</taxon>
        <taxon>Pythiaceae</taxon>
        <taxon>Pythium</taxon>
    </lineage>
</organism>
<protein>
    <submittedName>
        <fullName evidence="3">Uncharacterized protein</fullName>
    </submittedName>
</protein>
<proteinExistence type="predicted"/>
<gene>
    <name evidence="3" type="ORF">P43SY_001719</name>
</gene>
<reference evidence="3" key="1">
    <citation type="submission" date="2021-12" db="EMBL/GenBank/DDBJ databases">
        <title>Prjna785345.</title>
        <authorList>
            <person name="Rujirawat T."/>
            <person name="Krajaejun T."/>
        </authorList>
    </citation>
    <scope>NUCLEOTIDE SEQUENCE</scope>
    <source>
        <strain evidence="3">Pi057C3</strain>
    </source>
</reference>
<comment type="caution">
    <text evidence="3">The sequence shown here is derived from an EMBL/GenBank/DDBJ whole genome shotgun (WGS) entry which is preliminary data.</text>
</comment>
<accession>A0AAD5LZ42</accession>
<evidence type="ECO:0000256" key="2">
    <source>
        <dbReference type="SAM" id="SignalP"/>
    </source>
</evidence>
<feature type="compositionally biased region" description="Low complexity" evidence="1">
    <location>
        <begin position="33"/>
        <end position="44"/>
    </location>
</feature>
<dbReference type="Proteomes" id="UP001209570">
    <property type="component" value="Unassembled WGS sequence"/>
</dbReference>
<evidence type="ECO:0000256" key="1">
    <source>
        <dbReference type="SAM" id="MobiDB-lite"/>
    </source>
</evidence>
<keyword evidence="2" id="KW-0732">Signal</keyword>
<keyword evidence="4" id="KW-1185">Reference proteome</keyword>
<evidence type="ECO:0000313" key="4">
    <source>
        <dbReference type="Proteomes" id="UP001209570"/>
    </source>
</evidence>
<dbReference type="AlphaFoldDB" id="A0AAD5LZ42"/>
<name>A0AAD5LZ42_PYTIN</name>